<feature type="transmembrane region" description="Helical" evidence="1">
    <location>
        <begin position="377"/>
        <end position="399"/>
    </location>
</feature>
<protein>
    <submittedName>
        <fullName evidence="3">DUF5009 domain-containing protein</fullName>
    </submittedName>
</protein>
<keyword evidence="1" id="KW-1133">Transmembrane helix</keyword>
<feature type="transmembrane region" description="Helical" evidence="1">
    <location>
        <begin position="60"/>
        <end position="80"/>
    </location>
</feature>
<reference evidence="3 4" key="1">
    <citation type="submission" date="2020-03" db="EMBL/GenBank/DDBJ databases">
        <authorList>
            <person name="Kim M.K."/>
        </authorList>
    </citation>
    <scope>NUCLEOTIDE SEQUENCE [LARGE SCALE GENOMIC DNA]</scope>
    <source>
        <strain evidence="3 4">BT328</strain>
    </source>
</reference>
<dbReference type="Pfam" id="PF16401">
    <property type="entry name" value="DUF5009"/>
    <property type="match status" value="1"/>
</dbReference>
<name>A0A6G9API8_9BACT</name>
<dbReference type="InterPro" id="IPR032176">
    <property type="entry name" value="DUF5009"/>
</dbReference>
<feature type="transmembrane region" description="Helical" evidence="1">
    <location>
        <begin position="124"/>
        <end position="141"/>
    </location>
</feature>
<accession>A0A6G9API8</accession>
<keyword evidence="1" id="KW-0812">Transmembrane</keyword>
<evidence type="ECO:0000313" key="3">
    <source>
        <dbReference type="EMBL" id="QIP14401.1"/>
    </source>
</evidence>
<gene>
    <name evidence="3" type="ORF">G8759_18145</name>
</gene>
<keyword evidence="4" id="KW-1185">Reference proteome</keyword>
<evidence type="ECO:0000256" key="1">
    <source>
        <dbReference type="SAM" id="Phobius"/>
    </source>
</evidence>
<dbReference type="PANTHER" id="PTHR31061">
    <property type="entry name" value="LD22376P"/>
    <property type="match status" value="1"/>
</dbReference>
<keyword evidence="1" id="KW-0472">Membrane</keyword>
<dbReference type="RefSeq" id="WP_167210402.1">
    <property type="nucleotide sequence ID" value="NZ_CP050063.1"/>
</dbReference>
<feature type="transmembrane region" description="Helical" evidence="1">
    <location>
        <begin position="26"/>
        <end position="48"/>
    </location>
</feature>
<dbReference type="KEGG" id="spib:G8759_18145"/>
<feature type="transmembrane region" description="Helical" evidence="1">
    <location>
        <begin position="251"/>
        <end position="268"/>
    </location>
</feature>
<feature type="transmembrane region" description="Helical" evidence="1">
    <location>
        <begin position="188"/>
        <end position="208"/>
    </location>
</feature>
<dbReference type="Proteomes" id="UP000501802">
    <property type="component" value="Chromosome"/>
</dbReference>
<dbReference type="PANTHER" id="PTHR31061:SF24">
    <property type="entry name" value="LD22376P"/>
    <property type="match status" value="1"/>
</dbReference>
<evidence type="ECO:0000313" key="4">
    <source>
        <dbReference type="Proteomes" id="UP000501802"/>
    </source>
</evidence>
<feature type="transmembrane region" description="Helical" evidence="1">
    <location>
        <begin position="215"/>
        <end position="239"/>
    </location>
</feature>
<feature type="transmembrane region" description="Helical" evidence="1">
    <location>
        <begin position="351"/>
        <end position="371"/>
    </location>
</feature>
<feature type="transmembrane region" description="Helical" evidence="1">
    <location>
        <begin position="280"/>
        <end position="300"/>
    </location>
</feature>
<evidence type="ECO:0000259" key="2">
    <source>
        <dbReference type="Pfam" id="PF16401"/>
    </source>
</evidence>
<sequence length="408" mass="45528">MVSAQPQSTTVDLLLKRVFSIDVFRALTMLTMIFVNDLGTLSGIPVWLEHAHADQDFLGFADTVFPCFLFILGMAIPFSIRQRLSKGDSRAAIIQHIIIRSFALLVMGVFTVNVPDLNANATGMSSDWFQILMVTGFFLIWNQYPNREGIQKIVFIGLQLLGVCLLIVLAVIFKGGPDTNLARMVPQWWGILGLIGWTYLTCSILYLFLYKQPPLLIVSWFFFTLLSIAGHAGWLHTVWPDGPRTWIPDNGAFNSFAFAGILATLLLIRSQQTDKTQQLPILYTGIGILFLGAGFLARNFFIISKIHATPTWIFLCCGIAFIVYAITYWLVDLNGKAQWFDVIKPAGTSTLTCYLIPYLFYSFVSLADISLPESLKTGLVGLLKSLLFAFLTIGITAVLGKMRIKLKL</sequence>
<feature type="transmembrane region" description="Helical" evidence="1">
    <location>
        <begin position="312"/>
        <end position="331"/>
    </location>
</feature>
<dbReference type="AlphaFoldDB" id="A0A6G9API8"/>
<organism evidence="3 4">
    <name type="scientific">Spirosoma aureum</name>
    <dbReference type="NCBI Taxonomy" id="2692134"/>
    <lineage>
        <taxon>Bacteria</taxon>
        <taxon>Pseudomonadati</taxon>
        <taxon>Bacteroidota</taxon>
        <taxon>Cytophagia</taxon>
        <taxon>Cytophagales</taxon>
        <taxon>Cytophagaceae</taxon>
        <taxon>Spirosoma</taxon>
    </lineage>
</organism>
<dbReference type="EMBL" id="CP050063">
    <property type="protein sequence ID" value="QIP14401.1"/>
    <property type="molecule type" value="Genomic_DNA"/>
</dbReference>
<feature type="transmembrane region" description="Helical" evidence="1">
    <location>
        <begin position="153"/>
        <end position="173"/>
    </location>
</feature>
<feature type="transmembrane region" description="Helical" evidence="1">
    <location>
        <begin position="92"/>
        <end position="112"/>
    </location>
</feature>
<feature type="domain" description="DUF5009" evidence="2">
    <location>
        <begin position="19"/>
        <end position="219"/>
    </location>
</feature>
<proteinExistence type="predicted"/>